<accession>A0A0K1P988</accession>
<dbReference type="KEGG" id="vin:AKJ08_0056"/>
<dbReference type="AlphaFoldDB" id="A0A0K1P988"/>
<feature type="transmembrane region" description="Helical" evidence="2">
    <location>
        <begin position="13"/>
        <end position="31"/>
    </location>
</feature>
<dbReference type="Proteomes" id="UP000055590">
    <property type="component" value="Chromosome"/>
</dbReference>
<dbReference type="PANTHER" id="PTHR33269:SF17">
    <property type="entry name" value="NADH-UBIQUINONE OXIDOREDUCTASE CHAIN 6"/>
    <property type="match status" value="1"/>
</dbReference>
<dbReference type="InterPro" id="IPR042106">
    <property type="entry name" value="Nuo/plastoQ_OxRdtase_6_NuoJ"/>
</dbReference>
<dbReference type="OrthoDB" id="9790848at2"/>
<comment type="catalytic activity">
    <reaction evidence="2">
        <text>a quinone + NADH + 5 H(+)(in) = a quinol + NAD(+) + 4 H(+)(out)</text>
        <dbReference type="Rhea" id="RHEA:57888"/>
        <dbReference type="ChEBI" id="CHEBI:15378"/>
        <dbReference type="ChEBI" id="CHEBI:24646"/>
        <dbReference type="ChEBI" id="CHEBI:57540"/>
        <dbReference type="ChEBI" id="CHEBI:57945"/>
        <dbReference type="ChEBI" id="CHEBI:132124"/>
    </reaction>
</comment>
<dbReference type="GO" id="GO:0048038">
    <property type="term" value="F:quinone binding"/>
    <property type="evidence" value="ECO:0007669"/>
    <property type="project" value="UniProtKB-UniRule"/>
</dbReference>
<keyword evidence="3" id="KW-0830">Ubiquinone</keyword>
<dbReference type="RefSeq" id="WP_050724231.1">
    <property type="nucleotide sequence ID" value="NZ_CP012332.1"/>
</dbReference>
<evidence type="ECO:0000256" key="1">
    <source>
        <dbReference type="ARBA" id="ARBA00005698"/>
    </source>
</evidence>
<gene>
    <name evidence="3" type="ORF">AKJ08_0056</name>
</gene>
<dbReference type="Pfam" id="PF00499">
    <property type="entry name" value="Oxidored_q3"/>
    <property type="match status" value="1"/>
</dbReference>
<dbReference type="Gene3D" id="1.20.120.1200">
    <property type="entry name" value="NADH-ubiquinone/plastoquinone oxidoreductase chain 6, subunit NuoJ"/>
    <property type="match status" value="1"/>
</dbReference>
<keyword evidence="2" id="KW-1133">Transmembrane helix</keyword>
<dbReference type="GO" id="GO:0008137">
    <property type="term" value="F:NADH dehydrogenase (ubiquinone) activity"/>
    <property type="evidence" value="ECO:0007669"/>
    <property type="project" value="UniProtKB-UniRule"/>
</dbReference>
<keyword evidence="2" id="KW-0472">Membrane</keyword>
<keyword evidence="2" id="KW-1003">Cell membrane</keyword>
<keyword evidence="2" id="KW-0874">Quinone</keyword>
<feature type="transmembrane region" description="Helical" evidence="2">
    <location>
        <begin position="36"/>
        <end position="56"/>
    </location>
</feature>
<name>A0A0K1P988_9BACT</name>
<keyword evidence="2" id="KW-0812">Transmembrane</keyword>
<evidence type="ECO:0000256" key="2">
    <source>
        <dbReference type="RuleBase" id="RU004429"/>
    </source>
</evidence>
<dbReference type="PANTHER" id="PTHR33269">
    <property type="entry name" value="NADH-UBIQUINONE OXIDOREDUCTASE CHAIN 6"/>
    <property type="match status" value="1"/>
</dbReference>
<comment type="subcellular location">
    <subcellularLocation>
        <location evidence="2">Cell membrane</location>
        <topology evidence="2">Multi-pass membrane protein</topology>
    </subcellularLocation>
</comment>
<keyword evidence="4" id="KW-1185">Reference proteome</keyword>
<dbReference type="PATRIC" id="fig|1391653.3.peg.62"/>
<organism evidence="3 4">
    <name type="scientific">Vulgatibacter incomptus</name>
    <dbReference type="NCBI Taxonomy" id="1391653"/>
    <lineage>
        <taxon>Bacteria</taxon>
        <taxon>Pseudomonadati</taxon>
        <taxon>Myxococcota</taxon>
        <taxon>Myxococcia</taxon>
        <taxon>Myxococcales</taxon>
        <taxon>Cystobacterineae</taxon>
        <taxon>Vulgatibacteraceae</taxon>
        <taxon>Vulgatibacter</taxon>
    </lineage>
</organism>
<dbReference type="EMBL" id="CP012332">
    <property type="protein sequence ID" value="AKU89669.1"/>
    <property type="molecule type" value="Genomic_DNA"/>
</dbReference>
<reference evidence="3 4" key="1">
    <citation type="submission" date="2015-08" db="EMBL/GenBank/DDBJ databases">
        <authorList>
            <person name="Babu N.S."/>
            <person name="Beckwith C.J."/>
            <person name="Beseler K.G."/>
            <person name="Brison A."/>
            <person name="Carone J.V."/>
            <person name="Caskin T.P."/>
            <person name="Diamond M."/>
            <person name="Durham M.E."/>
            <person name="Foxe J.M."/>
            <person name="Go M."/>
            <person name="Henderson B.A."/>
            <person name="Jones I.B."/>
            <person name="McGettigan J.A."/>
            <person name="Micheletti S.J."/>
            <person name="Nasrallah M.E."/>
            <person name="Ortiz D."/>
            <person name="Piller C.R."/>
            <person name="Privatt S.R."/>
            <person name="Schneider S.L."/>
            <person name="Sharp S."/>
            <person name="Smith T.C."/>
            <person name="Stanton J.D."/>
            <person name="Ullery H.E."/>
            <person name="Wilson R.J."/>
            <person name="Serrano M.G."/>
            <person name="Buck G."/>
            <person name="Lee V."/>
            <person name="Wang Y."/>
            <person name="Carvalho R."/>
            <person name="Voegtly L."/>
            <person name="Shi R."/>
            <person name="Duckworth R."/>
            <person name="Johnson A."/>
            <person name="Loviza R."/>
            <person name="Walstead R."/>
            <person name="Shah Z."/>
            <person name="Kiflezghi M."/>
            <person name="Wade K."/>
            <person name="Ball S.L."/>
            <person name="Bradley K.W."/>
            <person name="Asai D.J."/>
            <person name="Bowman C.A."/>
            <person name="Russell D.A."/>
            <person name="Pope W.H."/>
            <person name="Jacobs-Sera D."/>
            <person name="Hendrix R.W."/>
            <person name="Hatfull G.F."/>
        </authorList>
    </citation>
    <scope>NUCLEOTIDE SEQUENCE [LARGE SCALE GENOMIC DNA]</scope>
    <source>
        <strain evidence="3 4">DSM 27710</strain>
    </source>
</reference>
<feature type="transmembrane region" description="Helical" evidence="2">
    <location>
        <begin position="62"/>
        <end position="84"/>
    </location>
</feature>
<evidence type="ECO:0000313" key="4">
    <source>
        <dbReference type="Proteomes" id="UP000055590"/>
    </source>
</evidence>
<evidence type="ECO:0000313" key="3">
    <source>
        <dbReference type="EMBL" id="AKU89669.1"/>
    </source>
</evidence>
<sequence>MTPTLGVLVSESLLFYPLAFVAVAGALSMILARSPVYAAMSLVLTFFGLAGLYVLLSAELIAALQIIVYAGAIMVLFLFVVMLLNLGEAELEVPRLTLGAAVGGGVALLFWCFSYVVFEGFGAPLPAVLPEGFGQVAEVGKLLYTSFILPFEATSVLLLVAIVGAVVVAKAKI</sequence>
<dbReference type="STRING" id="1391653.AKJ08_0056"/>
<dbReference type="GO" id="GO:0005886">
    <property type="term" value="C:plasma membrane"/>
    <property type="evidence" value="ECO:0007669"/>
    <property type="project" value="UniProtKB-SubCell"/>
</dbReference>
<feature type="transmembrane region" description="Helical" evidence="2">
    <location>
        <begin position="96"/>
        <end position="118"/>
    </location>
</feature>
<keyword evidence="2" id="KW-0520">NAD</keyword>
<dbReference type="EC" id="7.1.1.-" evidence="2"/>
<comment type="similarity">
    <text evidence="1 2">Belongs to the complex I subunit 6 family.</text>
</comment>
<protein>
    <recommendedName>
        <fullName evidence="2">NADH-quinone oxidoreductase subunit J</fullName>
        <ecNumber evidence="2">7.1.1.-</ecNumber>
    </recommendedName>
</protein>
<feature type="transmembrane region" description="Helical" evidence="2">
    <location>
        <begin position="147"/>
        <end position="169"/>
    </location>
</feature>
<dbReference type="InterPro" id="IPR001457">
    <property type="entry name" value="NADH_UbQ/plastoQ_OxRdtase_su6"/>
</dbReference>
<proteinExistence type="inferred from homology"/>
<comment type="function">
    <text evidence="2">NDH-1 shuttles electrons from NADH, via FMN and iron-sulfur (Fe-S) centers, to quinones in the respiratory chain. Couples the redox reaction to proton translocation (for every two electrons transferred, four hydrogen ions are translocated across the cytoplasmic membrane), and thus conserves the redox energy in a proton gradient.</text>
</comment>